<dbReference type="Gene3D" id="3.40.630.30">
    <property type="match status" value="1"/>
</dbReference>
<name>A0AAW3M8B2_9BACL</name>
<dbReference type="AlphaFoldDB" id="A0AAW3M8B2"/>
<dbReference type="InterPro" id="IPR000182">
    <property type="entry name" value="GNAT_dom"/>
</dbReference>
<dbReference type="GO" id="GO:0016410">
    <property type="term" value="F:N-acyltransferase activity"/>
    <property type="evidence" value="ECO:0007669"/>
    <property type="project" value="TreeGrafter"/>
</dbReference>
<dbReference type="GO" id="GO:0046677">
    <property type="term" value="P:response to antibiotic"/>
    <property type="evidence" value="ECO:0007669"/>
    <property type="project" value="UniProtKB-KW"/>
</dbReference>
<accession>A0AAW3M8B2</accession>
<reference evidence="3 4" key="1">
    <citation type="journal article" date="2016" name="Front. Microbiol.">
        <title>Genomic Resource of Rice Seed Associated Bacteria.</title>
        <authorList>
            <person name="Midha S."/>
            <person name="Bansal K."/>
            <person name="Sharma S."/>
            <person name="Kumar N."/>
            <person name="Patil P.P."/>
            <person name="Chaudhry V."/>
            <person name="Patil P.B."/>
        </authorList>
    </citation>
    <scope>NUCLEOTIDE SEQUENCE [LARGE SCALE GENOMIC DNA]</scope>
    <source>
        <strain evidence="3 4">RSA11</strain>
    </source>
</reference>
<evidence type="ECO:0000313" key="3">
    <source>
        <dbReference type="EMBL" id="KTR25123.1"/>
    </source>
</evidence>
<sequence length="173" mass="20286">MKINSISIRKMQHTDYEIMSQWLSTKEVLEFYGDMNAPFTLQQVIDKYEPRVNGEIPVAPYIVELEDEPIGFMQRYLITDEQKEVFGYPANFIIIGIDQFIGYPELFNKGIGTKMIKLFVEDIARDKEVNRIILDPDVSNLRAIKAYEKCGFQKVKKINEDTCWMMEYTIDHP</sequence>
<dbReference type="RefSeq" id="WP_055967425.1">
    <property type="nucleotide sequence ID" value="NZ_LDQV01000047.1"/>
</dbReference>
<evidence type="ECO:0000313" key="4">
    <source>
        <dbReference type="Proteomes" id="UP000072605"/>
    </source>
</evidence>
<dbReference type="PROSITE" id="PS51186">
    <property type="entry name" value="GNAT"/>
    <property type="match status" value="1"/>
</dbReference>
<dbReference type="Pfam" id="PF13523">
    <property type="entry name" value="Acetyltransf_8"/>
    <property type="match status" value="1"/>
</dbReference>
<keyword evidence="1" id="KW-0046">Antibiotic resistance</keyword>
<feature type="domain" description="N-acetyltransferase" evidence="2">
    <location>
        <begin position="6"/>
        <end position="171"/>
    </location>
</feature>
<protein>
    <submittedName>
        <fullName evidence="3">GCN5 family acetyltransferase</fullName>
    </submittedName>
</protein>
<dbReference type="InterPro" id="IPR016181">
    <property type="entry name" value="Acyl_CoA_acyltransferase"/>
</dbReference>
<dbReference type="Proteomes" id="UP000072605">
    <property type="component" value="Unassembled WGS sequence"/>
</dbReference>
<dbReference type="CDD" id="cd04301">
    <property type="entry name" value="NAT_SF"/>
    <property type="match status" value="1"/>
</dbReference>
<proteinExistence type="predicted"/>
<dbReference type="EMBL" id="LDQV01000047">
    <property type="protein sequence ID" value="KTR25123.1"/>
    <property type="molecule type" value="Genomic_DNA"/>
</dbReference>
<comment type="caution">
    <text evidence="3">The sequence shown here is derived from an EMBL/GenBank/DDBJ whole genome shotgun (WGS) entry which is preliminary data.</text>
</comment>
<dbReference type="SUPFAM" id="SSF55729">
    <property type="entry name" value="Acyl-CoA N-acyltransferases (Nat)"/>
    <property type="match status" value="1"/>
</dbReference>
<dbReference type="PANTHER" id="PTHR31438">
    <property type="entry name" value="LYSINE N-ACYLTRANSFERASE C17G9.06C-RELATED"/>
    <property type="match status" value="1"/>
</dbReference>
<evidence type="ECO:0000256" key="1">
    <source>
        <dbReference type="ARBA" id="ARBA00023251"/>
    </source>
</evidence>
<organism evidence="3 4">
    <name type="scientific">Exiguobacterium indicum</name>
    <dbReference type="NCBI Taxonomy" id="296995"/>
    <lineage>
        <taxon>Bacteria</taxon>
        <taxon>Bacillati</taxon>
        <taxon>Bacillota</taxon>
        <taxon>Bacilli</taxon>
        <taxon>Bacillales</taxon>
        <taxon>Bacillales Family XII. Incertae Sedis</taxon>
        <taxon>Exiguobacterium</taxon>
    </lineage>
</organism>
<gene>
    <name evidence="3" type="ORF">RSA11_15945</name>
</gene>
<evidence type="ECO:0000259" key="2">
    <source>
        <dbReference type="PROSITE" id="PS51186"/>
    </source>
</evidence>
<dbReference type="PANTHER" id="PTHR31438:SF1">
    <property type="entry name" value="LYSINE N-ACYLTRANSFERASE C17G9.06C-RELATED"/>
    <property type="match status" value="1"/>
</dbReference>